<dbReference type="HOGENOM" id="CLU_317895_0_0_1"/>
<feature type="compositionally biased region" description="Basic and acidic residues" evidence="1">
    <location>
        <begin position="260"/>
        <end position="275"/>
    </location>
</feature>
<feature type="compositionally biased region" description="Basic and acidic residues" evidence="1">
    <location>
        <begin position="348"/>
        <end position="364"/>
    </location>
</feature>
<dbReference type="InParanoid" id="G0MW99"/>
<dbReference type="eggNOG" id="ENOG502TK9P">
    <property type="taxonomic scope" value="Eukaryota"/>
</dbReference>
<feature type="compositionally biased region" description="Polar residues" evidence="1">
    <location>
        <begin position="210"/>
        <end position="221"/>
    </location>
</feature>
<name>G0MW99_CAEBE</name>
<evidence type="ECO:0000313" key="3">
    <source>
        <dbReference type="Proteomes" id="UP000008068"/>
    </source>
</evidence>
<feature type="region of interest" description="Disordered" evidence="1">
    <location>
        <begin position="320"/>
        <end position="556"/>
    </location>
</feature>
<organism evidence="3">
    <name type="scientific">Caenorhabditis brenneri</name>
    <name type="common">Nematode worm</name>
    <dbReference type="NCBI Taxonomy" id="135651"/>
    <lineage>
        <taxon>Eukaryota</taxon>
        <taxon>Metazoa</taxon>
        <taxon>Ecdysozoa</taxon>
        <taxon>Nematoda</taxon>
        <taxon>Chromadorea</taxon>
        <taxon>Rhabditida</taxon>
        <taxon>Rhabditina</taxon>
        <taxon>Rhabditomorpha</taxon>
        <taxon>Rhabditoidea</taxon>
        <taxon>Rhabditidae</taxon>
        <taxon>Peloderinae</taxon>
        <taxon>Caenorhabditis</taxon>
    </lineage>
</organism>
<feature type="compositionally biased region" description="Polar residues" evidence="1">
    <location>
        <begin position="239"/>
        <end position="253"/>
    </location>
</feature>
<feature type="compositionally biased region" description="Low complexity" evidence="1">
    <location>
        <begin position="407"/>
        <end position="426"/>
    </location>
</feature>
<protein>
    <submittedName>
        <fullName evidence="2">Uncharacterized protein</fullName>
    </submittedName>
</protein>
<proteinExistence type="predicted"/>
<gene>
    <name evidence="2" type="ORF">CAEBREN_23866</name>
</gene>
<sequence length="916" mass="104473">MLPKNTVQQYDEAPVTRPRILQLYSRTIEFDLKSQLKKHNRDEESGKYNEEHNVGYGVRNQNAPTLLPSHQSTGGYGSVNNSNNEHQQESYRGFRQTWDPRRQTVASAPMDSMMFQTSNDPSSTTYPAQYSQFNGANLPAEDYPPRTGYQNIAQGSPQFYPAFQSPPMLVYPTIFYPELAWLWVQQYPAFFIQALVNLRMIYLLPQTQNNSENGPPQQGDTQHVPAEVSPKDCNEETEPTASNSEGDSQTDSLPSEAETTTEHAVDCESISREENSSTGYEDQTPREGTSTSNLKDEPEPEDFDLAVIGKRLNENLEMAATSEENSSIGYEDQFSTEGTSTSYLNDEPEPKYLERAVIGDRHNGNSEMAATSDELQKNNSRLDLERSARKEESRQKKEALENQPINKRTTGKSTFSSSKKTAGSSKSVKKQKCFATETADENQASTTQISEKFSKQSKSTSKNANSLESSSNTESDGIRVESNKKPRKSKRSTSKKNERKMKRLTVEKPHQKAGSFGTKYSKVDNGKNEKGESKNKEGESEGTSGINIENCSPESERIQPLAPKPGELLRKPIPNEKQFLVEKVVAENIPEDIEENAKAEQRLAKRAKWILSASSEFSNKPLDSSVALSLLIYSDAMISLRIPHAIWHSKYTANDHLAFDKTGLLSDIMAYTTNNPLIFTSDPKCIERCVEFLKTRVKVYENSNDEDGRRLYVFFKTILDFKQKHFFMQDLMYLSSLVVDDEKKLENDEKYFKMFDDSLNFHLSRMDERYFPTHPGYGLSILVDEILGPRFLSYIDTQYKLRIKYVSGKEEEQRMEDSLTLRQKKMLEQFRKTDLSKGKWTARDAEKYLVLLLISALNLPESTESKLIVRLYRFLLLIQSTVINLDIFLYSKVFRILPFNLKIATHKFILNPWFNI</sequence>
<feature type="compositionally biased region" description="Polar residues" evidence="1">
    <location>
        <begin position="441"/>
        <end position="475"/>
    </location>
</feature>
<dbReference type="Proteomes" id="UP000008068">
    <property type="component" value="Unassembled WGS sequence"/>
</dbReference>
<reference evidence="3" key="1">
    <citation type="submission" date="2011-07" db="EMBL/GenBank/DDBJ databases">
        <authorList>
            <consortium name="Caenorhabditis brenneri Sequencing and Analysis Consortium"/>
            <person name="Wilson R.K."/>
        </authorList>
    </citation>
    <scope>NUCLEOTIDE SEQUENCE [LARGE SCALE GENOMIC DNA]</scope>
    <source>
        <strain evidence="3">PB2801</strain>
    </source>
</reference>
<feature type="compositionally biased region" description="Polar residues" evidence="1">
    <location>
        <begin position="322"/>
        <end position="344"/>
    </location>
</feature>
<dbReference type="EMBL" id="GL379816">
    <property type="protein sequence ID" value="EGT45988.1"/>
    <property type="molecule type" value="Genomic_DNA"/>
</dbReference>
<evidence type="ECO:0000256" key="1">
    <source>
        <dbReference type="SAM" id="MobiDB-lite"/>
    </source>
</evidence>
<evidence type="ECO:0000313" key="2">
    <source>
        <dbReference type="EMBL" id="EGT45988.1"/>
    </source>
</evidence>
<feature type="compositionally biased region" description="Polar residues" evidence="1">
    <location>
        <begin position="61"/>
        <end position="85"/>
    </location>
</feature>
<feature type="region of interest" description="Disordered" evidence="1">
    <location>
        <begin position="210"/>
        <end position="302"/>
    </location>
</feature>
<feature type="compositionally biased region" description="Polar residues" evidence="1">
    <location>
        <begin position="276"/>
        <end position="293"/>
    </location>
</feature>
<feature type="compositionally biased region" description="Basic and acidic residues" evidence="1">
    <location>
        <begin position="374"/>
        <end position="400"/>
    </location>
</feature>
<dbReference type="AlphaFoldDB" id="G0MW99"/>
<feature type="region of interest" description="Disordered" evidence="1">
    <location>
        <begin position="61"/>
        <end position="99"/>
    </location>
</feature>
<feature type="compositionally biased region" description="Basic and acidic residues" evidence="1">
    <location>
        <begin position="521"/>
        <end position="539"/>
    </location>
</feature>
<keyword evidence="3" id="KW-1185">Reference proteome</keyword>
<accession>G0MW99</accession>
<feature type="compositionally biased region" description="Basic residues" evidence="1">
    <location>
        <begin position="485"/>
        <end position="503"/>
    </location>
</feature>